<proteinExistence type="predicted"/>
<dbReference type="EMBL" id="CP016541">
    <property type="protein sequence ID" value="ANU28600.1"/>
    <property type="molecule type" value="Genomic_DNA"/>
</dbReference>
<accession>A0A1B1S5Y4</accession>
<organism evidence="2 3">
    <name type="scientific">Planococcus versutus</name>
    <dbReference type="NCBI Taxonomy" id="1302659"/>
    <lineage>
        <taxon>Bacteria</taxon>
        <taxon>Bacillati</taxon>
        <taxon>Bacillota</taxon>
        <taxon>Bacilli</taxon>
        <taxon>Bacillales</taxon>
        <taxon>Caryophanaceae</taxon>
        <taxon>Planococcus</taxon>
    </lineage>
</organism>
<keyword evidence="2" id="KW-0614">Plasmid</keyword>
<feature type="domain" description="VOC" evidence="1">
    <location>
        <begin position="6"/>
        <end position="117"/>
    </location>
</feature>
<evidence type="ECO:0000259" key="1">
    <source>
        <dbReference type="PROSITE" id="PS51819"/>
    </source>
</evidence>
<dbReference type="PROSITE" id="PS51819">
    <property type="entry name" value="VOC"/>
    <property type="match status" value="1"/>
</dbReference>
<dbReference type="RefSeq" id="WP_049694998.1">
    <property type="nucleotide sequence ID" value="NZ_CP016541.2"/>
</dbReference>
<sequence length="117" mass="13316">MDGILGVEEVLFFVPDVQEAKQWFIDLLGENPYFDNENYCAFYLANSTIGIHPSDDKISSGVAGQVTYWRVADIKESIKHFKSHDCLLFRGPIFGVDKVWICQLIDPFGNVWGLVEK</sequence>
<reference evidence="2" key="1">
    <citation type="submission" date="2016-10" db="EMBL/GenBank/DDBJ databases">
        <authorList>
            <person name="See-Too W.S."/>
        </authorList>
    </citation>
    <scope>NUCLEOTIDE SEQUENCE</scope>
    <source>
        <strain evidence="2">L10.15</strain>
        <plasmid evidence="2">pPS15-1</plasmid>
    </source>
</reference>
<dbReference type="InterPro" id="IPR037523">
    <property type="entry name" value="VOC_core"/>
</dbReference>
<dbReference type="Gene3D" id="3.10.180.10">
    <property type="entry name" value="2,3-Dihydroxybiphenyl 1,2-Dioxygenase, domain 1"/>
    <property type="match status" value="1"/>
</dbReference>
<gene>
    <name evidence="2" type="ORF">I858_016605</name>
</gene>
<dbReference type="AlphaFoldDB" id="A0A1B1S5Y4"/>
<dbReference type="SUPFAM" id="SSF54593">
    <property type="entry name" value="Glyoxalase/Bleomycin resistance protein/Dihydroxybiphenyl dioxygenase"/>
    <property type="match status" value="1"/>
</dbReference>
<keyword evidence="3" id="KW-1185">Reference proteome</keyword>
<dbReference type="KEGG" id="pll:I858_016605"/>
<dbReference type="Proteomes" id="UP000053354">
    <property type="component" value="Plasmid pPS15-1"/>
</dbReference>
<geneLocation type="plasmid" evidence="2 3">
    <name>pPS15-1</name>
</geneLocation>
<evidence type="ECO:0000313" key="3">
    <source>
        <dbReference type="Proteomes" id="UP000053354"/>
    </source>
</evidence>
<dbReference type="OrthoDB" id="4548523at2"/>
<name>A0A1B1S5Y4_9BACL</name>
<dbReference type="InterPro" id="IPR029068">
    <property type="entry name" value="Glyas_Bleomycin-R_OHBP_Dase"/>
</dbReference>
<evidence type="ECO:0000313" key="2">
    <source>
        <dbReference type="EMBL" id="ANU28600.1"/>
    </source>
</evidence>
<protein>
    <submittedName>
        <fullName evidence="2">Bleomycin resistance protein</fullName>
    </submittedName>
</protein>